<dbReference type="Proteomes" id="UP000009046">
    <property type="component" value="Unassembled WGS sequence"/>
</dbReference>
<dbReference type="PANTHER" id="PTHR21325">
    <property type="entry name" value="PHOSPHOLIPASE B, PLB1"/>
    <property type="match status" value="1"/>
</dbReference>
<evidence type="ECO:0000256" key="1">
    <source>
        <dbReference type="SAM" id="SignalP"/>
    </source>
</evidence>
<dbReference type="OMA" id="TGMRSET"/>
<keyword evidence="1" id="KW-0732">Signal</keyword>
<dbReference type="EnsemblMetazoa" id="PHUM596190-RA">
    <property type="protein sequence ID" value="PHUM596190-PA"/>
    <property type="gene ID" value="PHUM596190"/>
</dbReference>
<proteinExistence type="predicted"/>
<organism>
    <name type="scientific">Pediculus humanus subsp. corporis</name>
    <name type="common">Body louse</name>
    <dbReference type="NCBI Taxonomy" id="121224"/>
    <lineage>
        <taxon>Eukaryota</taxon>
        <taxon>Metazoa</taxon>
        <taxon>Ecdysozoa</taxon>
        <taxon>Arthropoda</taxon>
        <taxon>Hexapoda</taxon>
        <taxon>Insecta</taxon>
        <taxon>Pterygota</taxon>
        <taxon>Neoptera</taxon>
        <taxon>Paraneoptera</taxon>
        <taxon>Psocodea</taxon>
        <taxon>Troctomorpha</taxon>
        <taxon>Phthiraptera</taxon>
        <taxon>Anoplura</taxon>
        <taxon>Pediculidae</taxon>
        <taxon>Pediculus</taxon>
    </lineage>
</organism>
<dbReference type="GO" id="GO:0006644">
    <property type="term" value="P:phospholipid metabolic process"/>
    <property type="evidence" value="ECO:0007669"/>
    <property type="project" value="TreeGrafter"/>
</dbReference>
<keyword evidence="4" id="KW-1185">Reference proteome</keyword>
<name>E0W2N7_PEDHC</name>
<dbReference type="AlphaFoldDB" id="E0W2N7"/>
<dbReference type="Gene3D" id="3.40.50.1110">
    <property type="entry name" value="SGNH hydrolase"/>
    <property type="match status" value="1"/>
</dbReference>
<dbReference type="InterPro" id="IPR035547">
    <property type="entry name" value="Phospholipase_B"/>
</dbReference>
<dbReference type="CDD" id="cd01824">
    <property type="entry name" value="Phospholipase_B_like"/>
    <property type="match status" value="1"/>
</dbReference>
<dbReference type="EMBL" id="AAZO01007263">
    <property type="status" value="NOT_ANNOTATED_CDS"/>
    <property type="molecule type" value="Genomic_DNA"/>
</dbReference>
<sequence>MKITIKIFLFFALFADCLITSNQQESTAARNFLKIFRNVIFNTIGRTGTRPGLLRAARQHKLQPLVNESVPFPCDVRNGRSPKRPKSVHELRPGDIDVIGSMGDSLTAGNGIFATNLLEVFMENRGATAYIGGQGNWREFLTLPNILKEFNPNLIGYSLGDGLGHHPVAGFNVAEPAAMSEDLLFMAKELVRRIKLDRRVDFKNDWKLINIFIGANDFCFNLCYLSLDAFKNSAETHRRQLMMTLDYLRDNLPRTLVSILLVPRLDVVHDLKSLPQYCDTVHLVECPCLFGISRKRISYKENIEMQNKWRNVQIQISDDERYKKKNDFSVVTQIFALKLDFPKIRQDAADVSYLSADCYHLSQKGNARIANAIWNNMLEPVGNKSINWRDTFTRFLCPTEKHPYIFTYKNSLT</sequence>
<dbReference type="KEGG" id="phu:Phum_PHUM596190"/>
<reference evidence="3" key="3">
    <citation type="submission" date="2021-02" db="UniProtKB">
        <authorList>
            <consortium name="EnsemblMetazoa"/>
        </authorList>
    </citation>
    <scope>IDENTIFICATION</scope>
    <source>
        <strain evidence="3">USDA</strain>
    </source>
</reference>
<dbReference type="CTD" id="8239627"/>
<dbReference type="HOGENOM" id="CLU_038975_1_0_1"/>
<accession>E0W2N7</accession>
<dbReference type="Pfam" id="PF00657">
    <property type="entry name" value="Lipase_GDSL"/>
    <property type="match status" value="1"/>
</dbReference>
<feature type="signal peptide" evidence="1">
    <location>
        <begin position="1"/>
        <end position="19"/>
    </location>
</feature>
<dbReference type="InterPro" id="IPR036514">
    <property type="entry name" value="SGNH_hydro_sf"/>
</dbReference>
<evidence type="ECO:0000313" key="3">
    <source>
        <dbReference type="EnsemblMetazoa" id="PHUM596190-PA"/>
    </source>
</evidence>
<dbReference type="OrthoDB" id="10265800at2759"/>
<dbReference type="GO" id="GO:0004620">
    <property type="term" value="F:phospholipase activity"/>
    <property type="evidence" value="ECO:0007669"/>
    <property type="project" value="InterPro"/>
</dbReference>
<reference evidence="2" key="1">
    <citation type="submission" date="2007-04" db="EMBL/GenBank/DDBJ databases">
        <title>Annotation of Pediculus humanus corporis strain USDA.</title>
        <authorList>
            <person name="Kirkness E."/>
            <person name="Hannick L."/>
            <person name="Hass B."/>
            <person name="Bruggner R."/>
            <person name="Lawson D."/>
            <person name="Bidwell S."/>
            <person name="Joardar V."/>
            <person name="Caler E."/>
            <person name="Walenz B."/>
            <person name="Inman J."/>
            <person name="Schobel S."/>
            <person name="Galinsky K."/>
            <person name="Amedeo P."/>
            <person name="Strausberg R."/>
        </authorList>
    </citation>
    <scope>NUCLEOTIDE SEQUENCE</scope>
    <source>
        <strain evidence="2">USDA</strain>
    </source>
</reference>
<dbReference type="InterPro" id="IPR001087">
    <property type="entry name" value="GDSL"/>
</dbReference>
<dbReference type="eggNOG" id="KOG3670">
    <property type="taxonomic scope" value="Eukaryota"/>
</dbReference>
<dbReference type="GeneID" id="8239627"/>
<dbReference type="SUPFAM" id="SSF52266">
    <property type="entry name" value="SGNH hydrolase"/>
    <property type="match status" value="1"/>
</dbReference>
<reference evidence="2" key="2">
    <citation type="submission" date="2007-04" db="EMBL/GenBank/DDBJ databases">
        <title>The genome of the human body louse.</title>
        <authorList>
            <consortium name="The Human Body Louse Genome Consortium"/>
            <person name="Kirkness E."/>
            <person name="Walenz B."/>
            <person name="Hass B."/>
            <person name="Bruggner R."/>
            <person name="Strausberg R."/>
        </authorList>
    </citation>
    <scope>NUCLEOTIDE SEQUENCE</scope>
    <source>
        <strain evidence="2">USDA</strain>
    </source>
</reference>
<dbReference type="RefSeq" id="XP_002432631.1">
    <property type="nucleotide sequence ID" value="XM_002432586.1"/>
</dbReference>
<dbReference type="EMBL" id="DS235879">
    <property type="protein sequence ID" value="EEB19893.1"/>
    <property type="molecule type" value="Genomic_DNA"/>
</dbReference>
<dbReference type="InterPro" id="IPR038885">
    <property type="entry name" value="PLB1"/>
</dbReference>
<dbReference type="VEuPathDB" id="VectorBase:PHUM596190"/>
<evidence type="ECO:0000313" key="4">
    <source>
        <dbReference type="Proteomes" id="UP000009046"/>
    </source>
</evidence>
<feature type="chain" id="PRO_5011412934" evidence="1">
    <location>
        <begin position="20"/>
        <end position="413"/>
    </location>
</feature>
<gene>
    <name evidence="3" type="primary">8239627</name>
    <name evidence="2" type="ORF">Phum_PHUM596190</name>
</gene>
<dbReference type="InParanoid" id="E0W2N7"/>
<evidence type="ECO:0000313" key="2">
    <source>
        <dbReference type="EMBL" id="EEB19893.1"/>
    </source>
</evidence>
<protein>
    <submittedName>
        <fullName evidence="2 3">Phospholipase B, plb1, putative</fullName>
    </submittedName>
</protein>
<dbReference type="PANTHER" id="PTHR21325:SF31">
    <property type="entry name" value="GH22081P-RELATED"/>
    <property type="match status" value="1"/>
</dbReference>